<organism evidence="2 3">
    <name type="scientific">Saccharothrix texasensis</name>
    <dbReference type="NCBI Taxonomy" id="103734"/>
    <lineage>
        <taxon>Bacteria</taxon>
        <taxon>Bacillati</taxon>
        <taxon>Actinomycetota</taxon>
        <taxon>Actinomycetes</taxon>
        <taxon>Pseudonocardiales</taxon>
        <taxon>Pseudonocardiaceae</taxon>
        <taxon>Saccharothrix</taxon>
    </lineage>
</organism>
<dbReference type="RefSeq" id="WP_123744784.1">
    <property type="nucleotide sequence ID" value="NZ_RJKM01000001.1"/>
</dbReference>
<keyword evidence="1" id="KW-0732">Signal</keyword>
<dbReference type="AlphaFoldDB" id="A0A3N1H9X6"/>
<accession>A0A3N1H9X6</accession>
<sequence length="89" mass="8626">MNLRKTIAGAAVTLGGAAVMLGLGGTAQAVDLGAQVRPDLDAELGKIANLGDVIRVDASNPAGPIVTGPLLLGDGATGGPLDLGVELGR</sequence>
<reference evidence="2 3" key="1">
    <citation type="submission" date="2018-11" db="EMBL/GenBank/DDBJ databases">
        <title>Sequencing the genomes of 1000 actinobacteria strains.</title>
        <authorList>
            <person name="Klenk H.-P."/>
        </authorList>
    </citation>
    <scope>NUCLEOTIDE SEQUENCE [LARGE SCALE GENOMIC DNA]</scope>
    <source>
        <strain evidence="2 3">DSM 44231</strain>
    </source>
</reference>
<evidence type="ECO:0000313" key="3">
    <source>
        <dbReference type="Proteomes" id="UP000268727"/>
    </source>
</evidence>
<dbReference type="Proteomes" id="UP000268727">
    <property type="component" value="Unassembled WGS sequence"/>
</dbReference>
<comment type="caution">
    <text evidence="2">The sequence shown here is derived from an EMBL/GenBank/DDBJ whole genome shotgun (WGS) entry which is preliminary data.</text>
</comment>
<name>A0A3N1H9X6_9PSEU</name>
<dbReference type="OrthoDB" id="3695527at2"/>
<evidence type="ECO:0000256" key="1">
    <source>
        <dbReference type="SAM" id="SignalP"/>
    </source>
</evidence>
<gene>
    <name evidence="2" type="ORF">EDD40_4648</name>
</gene>
<dbReference type="EMBL" id="RJKM01000001">
    <property type="protein sequence ID" value="ROP39268.1"/>
    <property type="molecule type" value="Genomic_DNA"/>
</dbReference>
<keyword evidence="3" id="KW-1185">Reference proteome</keyword>
<evidence type="ECO:0000313" key="2">
    <source>
        <dbReference type="EMBL" id="ROP39268.1"/>
    </source>
</evidence>
<proteinExistence type="predicted"/>
<feature type="signal peptide" evidence="1">
    <location>
        <begin position="1"/>
        <end position="29"/>
    </location>
</feature>
<protein>
    <submittedName>
        <fullName evidence="2">Uncharacterized protein</fullName>
    </submittedName>
</protein>
<feature type="chain" id="PRO_5018223418" evidence="1">
    <location>
        <begin position="30"/>
        <end position="89"/>
    </location>
</feature>